<protein>
    <submittedName>
        <fullName evidence="2">Uncharacterized protein</fullName>
    </submittedName>
</protein>
<dbReference type="AlphaFoldDB" id="A0A9N7VHM5"/>
<dbReference type="Proteomes" id="UP001153269">
    <property type="component" value="Unassembled WGS sequence"/>
</dbReference>
<feature type="compositionally biased region" description="Basic and acidic residues" evidence="1">
    <location>
        <begin position="18"/>
        <end position="27"/>
    </location>
</feature>
<sequence length="165" mass="17501">MGGVKKQSAVTDGGNEGETQRNEERGTDSLGSSPATGPRGASVSVEPSPSYLPLLCSRSPAPPSPSPLAILHHNSPSFPATVSPVVQPCDNSLASITPGSDRPTAYEDMEMTRDEYLTLLHPCGRRHPDSVNSADSEPASPEARPASEERRRERRVSKDKGGGER</sequence>
<name>A0A9N7VHM5_PLEPL</name>
<dbReference type="EMBL" id="CADEAL010004077">
    <property type="protein sequence ID" value="CAB1451113.1"/>
    <property type="molecule type" value="Genomic_DNA"/>
</dbReference>
<feature type="region of interest" description="Disordered" evidence="1">
    <location>
        <begin position="122"/>
        <end position="165"/>
    </location>
</feature>
<comment type="caution">
    <text evidence="2">The sequence shown here is derived from an EMBL/GenBank/DDBJ whole genome shotgun (WGS) entry which is preliminary data.</text>
</comment>
<proteinExistence type="predicted"/>
<feature type="compositionally biased region" description="Basic and acidic residues" evidence="1">
    <location>
        <begin position="145"/>
        <end position="165"/>
    </location>
</feature>
<organism evidence="2 3">
    <name type="scientific">Pleuronectes platessa</name>
    <name type="common">European plaice</name>
    <dbReference type="NCBI Taxonomy" id="8262"/>
    <lineage>
        <taxon>Eukaryota</taxon>
        <taxon>Metazoa</taxon>
        <taxon>Chordata</taxon>
        <taxon>Craniata</taxon>
        <taxon>Vertebrata</taxon>
        <taxon>Euteleostomi</taxon>
        <taxon>Actinopterygii</taxon>
        <taxon>Neopterygii</taxon>
        <taxon>Teleostei</taxon>
        <taxon>Neoteleostei</taxon>
        <taxon>Acanthomorphata</taxon>
        <taxon>Carangaria</taxon>
        <taxon>Pleuronectiformes</taxon>
        <taxon>Pleuronectoidei</taxon>
        <taxon>Pleuronectidae</taxon>
        <taxon>Pleuronectes</taxon>
    </lineage>
</organism>
<feature type="region of interest" description="Disordered" evidence="1">
    <location>
        <begin position="1"/>
        <end position="84"/>
    </location>
</feature>
<evidence type="ECO:0000256" key="1">
    <source>
        <dbReference type="SAM" id="MobiDB-lite"/>
    </source>
</evidence>
<reference evidence="2" key="1">
    <citation type="submission" date="2020-03" db="EMBL/GenBank/DDBJ databases">
        <authorList>
            <person name="Weist P."/>
        </authorList>
    </citation>
    <scope>NUCLEOTIDE SEQUENCE</scope>
</reference>
<evidence type="ECO:0000313" key="3">
    <source>
        <dbReference type="Proteomes" id="UP001153269"/>
    </source>
</evidence>
<accession>A0A9N7VHM5</accession>
<gene>
    <name evidence="2" type="ORF">PLEPLA_LOCUS38806</name>
</gene>
<evidence type="ECO:0000313" key="2">
    <source>
        <dbReference type="EMBL" id="CAB1451113.1"/>
    </source>
</evidence>
<keyword evidence="3" id="KW-1185">Reference proteome</keyword>